<dbReference type="Pfam" id="PF13801">
    <property type="entry name" value="Metal_resist"/>
    <property type="match status" value="1"/>
</dbReference>
<dbReference type="Proteomes" id="UP001056291">
    <property type="component" value="Chromosome"/>
</dbReference>
<dbReference type="Gene3D" id="1.20.120.1490">
    <property type="match status" value="1"/>
</dbReference>
<keyword evidence="1" id="KW-0472">Membrane</keyword>
<name>A0ABY4W503_9PROT</name>
<proteinExistence type="predicted"/>
<keyword evidence="1" id="KW-0812">Transmembrane</keyword>
<evidence type="ECO:0000313" key="3">
    <source>
        <dbReference type="Proteomes" id="UP001056291"/>
    </source>
</evidence>
<accession>A0ABY4W503</accession>
<evidence type="ECO:0000313" key="2">
    <source>
        <dbReference type="EMBL" id="USG60977.1"/>
    </source>
</evidence>
<organism evidence="2 3">
    <name type="scientific">Sneathiella marina</name>
    <dbReference type="NCBI Taxonomy" id="2950108"/>
    <lineage>
        <taxon>Bacteria</taxon>
        <taxon>Pseudomonadati</taxon>
        <taxon>Pseudomonadota</taxon>
        <taxon>Alphaproteobacteria</taxon>
        <taxon>Sneathiellales</taxon>
        <taxon>Sneathiellaceae</taxon>
        <taxon>Sneathiella</taxon>
    </lineage>
</organism>
<dbReference type="RefSeq" id="WP_251933944.1">
    <property type="nucleotide sequence ID" value="NZ_CP098747.1"/>
</dbReference>
<dbReference type="EMBL" id="CP098747">
    <property type="protein sequence ID" value="USG60977.1"/>
    <property type="molecule type" value="Genomic_DNA"/>
</dbReference>
<evidence type="ECO:0000256" key="1">
    <source>
        <dbReference type="SAM" id="Phobius"/>
    </source>
</evidence>
<gene>
    <name evidence="2" type="ORF">NBZ79_17610</name>
</gene>
<keyword evidence="1" id="KW-1133">Transmembrane helix</keyword>
<protein>
    <submittedName>
        <fullName evidence="2">Periplasmic heavy metal sensor</fullName>
    </submittedName>
</protein>
<dbReference type="InterPro" id="IPR025961">
    <property type="entry name" value="Metal_resist"/>
</dbReference>
<feature type="transmembrane region" description="Helical" evidence="1">
    <location>
        <begin position="12"/>
        <end position="32"/>
    </location>
</feature>
<reference evidence="2" key="1">
    <citation type="submission" date="2022-06" db="EMBL/GenBank/DDBJ databases">
        <title>Sneathiella actinostolidae sp. nov., isolated from a sea anemonein the Western Pacific Ocean.</title>
        <authorList>
            <person name="Wei M.J."/>
        </authorList>
    </citation>
    <scope>NUCLEOTIDE SEQUENCE</scope>
    <source>
        <strain evidence="2">PHK-P5</strain>
    </source>
</reference>
<keyword evidence="3" id="KW-1185">Reference proteome</keyword>
<sequence length="159" mass="18040">MAISRPKILSIALIVSLVVNVIVGSFIAVQWFGHGAGQARAGGPLFNHRAAMSILEKDPQENVRKIWKARREILRPYFKEYGQSRRQLAQLLGAEKLDEDAINLAYGDMLAKRLQIEEMLKVSLLEFANALPADQRAMFFNEGFRKHKKHKRPGKDKSN</sequence>